<gene>
    <name evidence="1" type="ORF">H5410_025920</name>
</gene>
<proteinExistence type="predicted"/>
<name>A0A9J5YZA9_SOLCO</name>
<accession>A0A9J5YZA9</accession>
<evidence type="ECO:0000313" key="1">
    <source>
        <dbReference type="EMBL" id="KAG5604428.1"/>
    </source>
</evidence>
<dbReference type="OrthoDB" id="1283502at2759"/>
<dbReference type="Proteomes" id="UP000824120">
    <property type="component" value="Chromosome 5"/>
</dbReference>
<dbReference type="PANTHER" id="PTHR46238">
    <property type="entry name" value="REVERSE TRANSCRIPTASE DOMAIN-CONTAINING PROTEIN"/>
    <property type="match status" value="1"/>
</dbReference>
<protein>
    <submittedName>
        <fullName evidence="1">Uncharacterized protein</fullName>
    </submittedName>
</protein>
<reference evidence="1 2" key="1">
    <citation type="submission" date="2020-09" db="EMBL/GenBank/DDBJ databases">
        <title>De no assembly of potato wild relative species, Solanum commersonii.</title>
        <authorList>
            <person name="Cho K."/>
        </authorList>
    </citation>
    <scope>NUCLEOTIDE SEQUENCE [LARGE SCALE GENOMIC DNA]</scope>
    <source>
        <strain evidence="1">LZ3.2</strain>
        <tissue evidence="1">Leaf</tissue>
    </source>
</reference>
<dbReference type="AlphaFoldDB" id="A0A9J5YZA9"/>
<comment type="caution">
    <text evidence="1">The sequence shown here is derived from an EMBL/GenBank/DDBJ whole genome shotgun (WGS) entry which is preliminary data.</text>
</comment>
<dbReference type="EMBL" id="JACXVP010000005">
    <property type="protein sequence ID" value="KAG5604428.1"/>
    <property type="molecule type" value="Genomic_DNA"/>
</dbReference>
<evidence type="ECO:0000313" key="2">
    <source>
        <dbReference type="Proteomes" id="UP000824120"/>
    </source>
</evidence>
<sequence length="170" mass="19542">MDHIHYLAHKGKNTLLVPPQTQPINFIRNGGSHPVSCVIRMLPRLKVLAGQELAHLEDESSGNEDAEMDVVGVASMLDKMREARLRLLGHVKRRCTNTLVKKCEQLAMVGLRIGRVRPKKYWRKVIRQDMTHLQLTRCTKLVYYTQSYPAFLEVISTARTHYLLITSQPR</sequence>
<keyword evidence="2" id="KW-1185">Reference proteome</keyword>
<dbReference type="PANTHER" id="PTHR46238:SF8">
    <property type="entry name" value="ENDONUCLEASE_EXONUCLEASE_PHOSPHATASE DOMAIN-CONTAINING PROTEIN"/>
    <property type="match status" value="1"/>
</dbReference>
<organism evidence="1 2">
    <name type="scientific">Solanum commersonii</name>
    <name type="common">Commerson's wild potato</name>
    <name type="synonym">Commerson's nightshade</name>
    <dbReference type="NCBI Taxonomy" id="4109"/>
    <lineage>
        <taxon>Eukaryota</taxon>
        <taxon>Viridiplantae</taxon>
        <taxon>Streptophyta</taxon>
        <taxon>Embryophyta</taxon>
        <taxon>Tracheophyta</taxon>
        <taxon>Spermatophyta</taxon>
        <taxon>Magnoliopsida</taxon>
        <taxon>eudicotyledons</taxon>
        <taxon>Gunneridae</taxon>
        <taxon>Pentapetalae</taxon>
        <taxon>asterids</taxon>
        <taxon>lamiids</taxon>
        <taxon>Solanales</taxon>
        <taxon>Solanaceae</taxon>
        <taxon>Solanoideae</taxon>
        <taxon>Solaneae</taxon>
        <taxon>Solanum</taxon>
    </lineage>
</organism>